<dbReference type="OrthoDB" id="8897798at2759"/>
<comment type="caution">
    <text evidence="4">The sequence shown here is derived from an EMBL/GenBank/DDBJ whole genome shotgun (WGS) entry which is preliminary data.</text>
</comment>
<dbReference type="PANTHER" id="PTHR46108:SF3">
    <property type="entry name" value="WD REPEAT- AND FYVE DOMAIN-CONTAINING PROTEIN 4"/>
    <property type="match status" value="1"/>
</dbReference>
<feature type="compositionally biased region" description="Basic residues" evidence="2">
    <location>
        <begin position="1017"/>
        <end position="1031"/>
    </location>
</feature>
<keyword evidence="1" id="KW-0853">WD repeat</keyword>
<protein>
    <recommendedName>
        <fullName evidence="3">DUF4704 domain-containing protein</fullName>
    </recommendedName>
</protein>
<dbReference type="GO" id="GO:0019882">
    <property type="term" value="P:antigen processing and presentation"/>
    <property type="evidence" value="ECO:0007669"/>
    <property type="project" value="TreeGrafter"/>
</dbReference>
<evidence type="ECO:0000256" key="1">
    <source>
        <dbReference type="ARBA" id="ARBA00022574"/>
    </source>
</evidence>
<keyword evidence="5" id="KW-1185">Reference proteome</keyword>
<feature type="region of interest" description="Disordered" evidence="2">
    <location>
        <begin position="1010"/>
        <end position="1053"/>
    </location>
</feature>
<dbReference type="Proteomes" id="UP001148018">
    <property type="component" value="Unassembled WGS sequence"/>
</dbReference>
<evidence type="ECO:0000313" key="4">
    <source>
        <dbReference type="EMBL" id="KAJ3610112.1"/>
    </source>
</evidence>
<sequence>MRYIQPFPGQNVSMDPAAVVDVCAVVGTPPVWKQPTALVWAVGPAFLFDEPLGPEAVATIYTQGTAYLGNYLALENTGPEAVAPPLRLVNEERISFGINPAVTTVTTVAQIREDYNEVDCRLIAKEIGIASRDRTTPVLLVKNISQHLAGTARTIGAALVGRFGVRAFSPSSASNGFLFTGGPPVILSLIAMAPNDGLLYAAIKVLLSVLETNVTMQQEMTRIHGYQLLAFLLKMKGGLVSSRTFQLVLYLCRYVDRGPGPECLHSPPAFRALLCNLEMWQNTTKNLDLSILHHLEHVLNTSSGDQAEAMHGDGLMQKLLFLLCDPTVTVRKMKLVLRIAMLLLREHFTTGDMSRLGLFLVYTIPPLSSSSECCDQSSASRVPEEAIASPVLTRNQLLLSLCELISDSSLNKVQQEALFQALGPDWFLLFLQPHLHPSTVELGLVLLTHLLASPRRLEGFREGVLAGTLLEGMEEPFALMDNLRAHSWSYECLSATCPGFQVLRWLLVGQSHLPQVYGALASLLLGQRVRHTAERQELDDILQSVIDSQGEVCVRQLCPEVAGILLELVKAIMTLSPGPGAPWELQFPGSVMQFLCLLHSLRPKDPLWSSEGFLHTLAGVVYPVDVTEHGGEASEPTPAEGEGEGCHPTRKQVCDFMKILLMDSLLNVSASNNNTHPVLLLLEFSPEGATADQKQSFLTELLEFLMEIIYMVSSEEENPTHLHSQEPEGQMPDKTMAVLMENVVVFGKTLAMEKGPPHRERTVSALYSCTNKVLLYFLSHPQRTHDEQEVVIKTLRALMSRWDVVMATYNANVAFITCVLHCLQVIHSGRCFILKATTLQLSSSDRQPSLTQACWSNVMTERQHFLEEAYKIEISANQKAGMERAGMADVSPLWEETTHKAWQIYSESQRRKLTGGHQKKHVLIIAAVRSALGPTGPETSSEFRSSMETLRQRGHCMLESMEANYKQMFSSEVERTSSQWLQVEEELLRERGVFGPGPGVLLDRGWVQDQAEGPNRTRPRIRRGAQRHSKRVPGTSALHSNTPLAEENQNGTESGLEVRILLEAGGGSEEEAAHECDHLTFFPTLTETPAVPGVSPEPRVAEPCSHTHACAAMHAILQELDPGEE</sequence>
<feature type="compositionally biased region" description="Polar residues" evidence="2">
    <location>
        <begin position="1037"/>
        <end position="1053"/>
    </location>
</feature>
<evidence type="ECO:0000256" key="2">
    <source>
        <dbReference type="SAM" id="MobiDB-lite"/>
    </source>
</evidence>
<accession>A0A9Q0ET40</accession>
<dbReference type="AlphaFoldDB" id="A0A9Q0ET40"/>
<dbReference type="InterPro" id="IPR051944">
    <property type="entry name" value="BEACH_domain_protein"/>
</dbReference>
<dbReference type="Pfam" id="PF15787">
    <property type="entry name" value="DUF4704"/>
    <property type="match status" value="1"/>
</dbReference>
<dbReference type="PANTHER" id="PTHR46108">
    <property type="entry name" value="BLUE CHEESE"/>
    <property type="match status" value="1"/>
</dbReference>
<feature type="non-terminal residue" evidence="4">
    <location>
        <position position="1125"/>
    </location>
</feature>
<dbReference type="InterPro" id="IPR031570">
    <property type="entry name" value="NBEA/BDCP_DUF4704"/>
</dbReference>
<dbReference type="EMBL" id="JANIIK010000038">
    <property type="protein sequence ID" value="KAJ3610112.1"/>
    <property type="molecule type" value="Genomic_DNA"/>
</dbReference>
<proteinExistence type="predicted"/>
<feature type="domain" description="DUF4704" evidence="3">
    <location>
        <begin position="200"/>
        <end position="300"/>
    </location>
</feature>
<name>A0A9Q0ET40_9TELE</name>
<evidence type="ECO:0000313" key="5">
    <source>
        <dbReference type="Proteomes" id="UP001148018"/>
    </source>
</evidence>
<evidence type="ECO:0000259" key="3">
    <source>
        <dbReference type="Pfam" id="PF15787"/>
    </source>
</evidence>
<reference evidence="4" key="1">
    <citation type="submission" date="2022-07" db="EMBL/GenBank/DDBJ databases">
        <title>Chromosome-level genome of Muraenolepis orangiensis.</title>
        <authorList>
            <person name="Kim J."/>
        </authorList>
    </citation>
    <scope>NUCLEOTIDE SEQUENCE</scope>
    <source>
        <strain evidence="4">KU_S4_2022</strain>
        <tissue evidence="4">Muscle</tissue>
    </source>
</reference>
<organism evidence="4 5">
    <name type="scientific">Muraenolepis orangiensis</name>
    <name type="common">Patagonian moray cod</name>
    <dbReference type="NCBI Taxonomy" id="630683"/>
    <lineage>
        <taxon>Eukaryota</taxon>
        <taxon>Metazoa</taxon>
        <taxon>Chordata</taxon>
        <taxon>Craniata</taxon>
        <taxon>Vertebrata</taxon>
        <taxon>Euteleostomi</taxon>
        <taxon>Actinopterygii</taxon>
        <taxon>Neopterygii</taxon>
        <taxon>Teleostei</taxon>
        <taxon>Neoteleostei</taxon>
        <taxon>Acanthomorphata</taxon>
        <taxon>Zeiogadaria</taxon>
        <taxon>Gadariae</taxon>
        <taxon>Gadiformes</taxon>
        <taxon>Muraenolepidoidei</taxon>
        <taxon>Muraenolepididae</taxon>
        <taxon>Muraenolepis</taxon>
    </lineage>
</organism>
<gene>
    <name evidence="4" type="ORF">NHX12_022206</name>
</gene>